<keyword evidence="4" id="KW-1185">Reference proteome</keyword>
<dbReference type="InterPro" id="IPR000683">
    <property type="entry name" value="Gfo/Idh/MocA-like_OxRdtase_N"/>
</dbReference>
<dbReference type="InterPro" id="IPR051450">
    <property type="entry name" value="Gfo/Idh/MocA_Oxidoreductases"/>
</dbReference>
<evidence type="ECO:0000313" key="4">
    <source>
        <dbReference type="Proteomes" id="UP000566324"/>
    </source>
</evidence>
<gene>
    <name evidence="3" type="ORF">GGQ98_002374</name>
</gene>
<dbReference type="EC" id="1.3.1.64" evidence="3"/>
<dbReference type="Gene3D" id="3.40.50.720">
    <property type="entry name" value="NAD(P)-binding Rossmann-like Domain"/>
    <property type="match status" value="1"/>
</dbReference>
<reference evidence="3 4" key="1">
    <citation type="submission" date="2020-08" db="EMBL/GenBank/DDBJ databases">
        <title>Genomic Encyclopedia of Type Strains, Phase IV (KMG-IV): sequencing the most valuable type-strain genomes for metagenomic binning, comparative biology and taxonomic classification.</title>
        <authorList>
            <person name="Goeker M."/>
        </authorList>
    </citation>
    <scope>NUCLEOTIDE SEQUENCE [LARGE SCALE GENOMIC DNA]</scope>
    <source>
        <strain evidence="3 4">DSM 17328</strain>
    </source>
</reference>
<protein>
    <submittedName>
        <fullName evidence="3">Phthalate 4,5-cis-dihydrodiol dehydrogenase</fullName>
        <ecNumber evidence="3">1.3.1.64</ecNumber>
    </submittedName>
</protein>
<keyword evidence="3" id="KW-0560">Oxidoreductase</keyword>
<evidence type="ECO:0000313" key="3">
    <source>
        <dbReference type="EMBL" id="MBB4632747.1"/>
    </source>
</evidence>
<sequence length="387" mass="40126">MLRLGIVGLGRGAVLTAPALAAHPRIEIVAGCDPGADARAGFAAQMKARSYADLETLLCDPEIDAVYIASPHESHAAHTVAAARAGKHVLVEKPMAVTLANAARMAEAARAAGTVLMVGPSHGYDAPVALAADLIADGTAGAAHMIHAFAYTDFLYRPRRPAELLRAEGGGVVLSQGSHQVDVVRRLAGSRVKTVRAWVGDWDAARRADGAFTALLTFENGAAAGLVYSGYARYDSDARAGWAGELGMPKTPGTQARTRAALAAGNEGAAKTARGFAAGAEAVRAPYHERLGSVIACCANADLELTPEGVVVHGDAGPELRMAPLPPVRRYGVADAFARAVLDGERPLFDGAWGLETLAVLHALLKSAVEGRDISPADLIDAERSMP</sequence>
<dbReference type="Gene3D" id="3.30.360.10">
    <property type="entry name" value="Dihydrodipicolinate Reductase, domain 2"/>
    <property type="match status" value="1"/>
</dbReference>
<dbReference type="PANTHER" id="PTHR43377">
    <property type="entry name" value="BILIVERDIN REDUCTASE A"/>
    <property type="match status" value="1"/>
</dbReference>
<evidence type="ECO:0000259" key="1">
    <source>
        <dbReference type="Pfam" id="PF01408"/>
    </source>
</evidence>
<dbReference type="GO" id="GO:0018517">
    <property type="term" value="F:phthalate 4,5-cis-dihydrodiol dehydrogenase activity"/>
    <property type="evidence" value="ECO:0007669"/>
    <property type="project" value="UniProtKB-EC"/>
</dbReference>
<accession>A0A7W7B4G4</accession>
<proteinExistence type="predicted"/>
<feature type="domain" description="GFO/IDH/MocA-like oxidoreductase" evidence="2">
    <location>
        <begin position="130"/>
        <end position="245"/>
    </location>
</feature>
<dbReference type="Pfam" id="PF22725">
    <property type="entry name" value="GFO_IDH_MocA_C3"/>
    <property type="match status" value="1"/>
</dbReference>
<dbReference type="SUPFAM" id="SSF51735">
    <property type="entry name" value="NAD(P)-binding Rossmann-fold domains"/>
    <property type="match status" value="1"/>
</dbReference>
<dbReference type="Proteomes" id="UP000566324">
    <property type="component" value="Unassembled WGS sequence"/>
</dbReference>
<feature type="domain" description="Gfo/Idh/MocA-like oxidoreductase N-terminal" evidence="1">
    <location>
        <begin position="3"/>
        <end position="119"/>
    </location>
</feature>
<evidence type="ECO:0000259" key="2">
    <source>
        <dbReference type="Pfam" id="PF22725"/>
    </source>
</evidence>
<dbReference type="SUPFAM" id="SSF55347">
    <property type="entry name" value="Glyceraldehyde-3-phosphate dehydrogenase-like, C-terminal domain"/>
    <property type="match status" value="1"/>
</dbReference>
<dbReference type="AlphaFoldDB" id="A0A7W7B4G4"/>
<organism evidence="3 4">
    <name type="scientific">Sphingosinicella soli</name>
    <dbReference type="NCBI Taxonomy" id="333708"/>
    <lineage>
        <taxon>Bacteria</taxon>
        <taxon>Pseudomonadati</taxon>
        <taxon>Pseudomonadota</taxon>
        <taxon>Alphaproteobacteria</taxon>
        <taxon>Sphingomonadales</taxon>
        <taxon>Sphingosinicellaceae</taxon>
        <taxon>Sphingosinicella</taxon>
    </lineage>
</organism>
<dbReference type="GO" id="GO:0000166">
    <property type="term" value="F:nucleotide binding"/>
    <property type="evidence" value="ECO:0007669"/>
    <property type="project" value="InterPro"/>
</dbReference>
<dbReference type="InterPro" id="IPR036291">
    <property type="entry name" value="NAD(P)-bd_dom_sf"/>
</dbReference>
<dbReference type="PANTHER" id="PTHR43377:SF1">
    <property type="entry name" value="BILIVERDIN REDUCTASE A"/>
    <property type="match status" value="1"/>
</dbReference>
<comment type="caution">
    <text evidence="3">The sequence shown here is derived from an EMBL/GenBank/DDBJ whole genome shotgun (WGS) entry which is preliminary data.</text>
</comment>
<dbReference type="EMBL" id="JACHNZ010000026">
    <property type="protein sequence ID" value="MBB4632747.1"/>
    <property type="molecule type" value="Genomic_DNA"/>
</dbReference>
<dbReference type="RefSeq" id="WP_184069726.1">
    <property type="nucleotide sequence ID" value="NZ_JACHNZ010000026.1"/>
</dbReference>
<name>A0A7W7B4G4_9SPHN</name>
<dbReference type="Pfam" id="PF01408">
    <property type="entry name" value="GFO_IDH_MocA"/>
    <property type="match status" value="1"/>
</dbReference>
<dbReference type="InterPro" id="IPR055170">
    <property type="entry name" value="GFO_IDH_MocA-like_dom"/>
</dbReference>